<sequence>MRRDEGAGLLVKTYGVVQDHDKLQLFVCEQPDNDVM</sequence>
<evidence type="ECO:0000313" key="1">
    <source>
        <dbReference type="EMBL" id="CAK7928514.1"/>
    </source>
</evidence>
<dbReference type="EMBL" id="CAKLBY020000125">
    <property type="protein sequence ID" value="CAK7928514.1"/>
    <property type="molecule type" value="Genomic_DNA"/>
</dbReference>
<name>A0AAV1U5V5_9STRA</name>
<accession>A0AAV1U5V5</accession>
<dbReference type="AlphaFoldDB" id="A0AAV1U5V5"/>
<gene>
    <name evidence="1" type="ORF">PM001_LOCUS13664</name>
</gene>
<comment type="caution">
    <text evidence="1">The sequence shown here is derived from an EMBL/GenBank/DDBJ whole genome shotgun (WGS) entry which is preliminary data.</text>
</comment>
<organism evidence="1 2">
    <name type="scientific">Peronospora matthiolae</name>
    <dbReference type="NCBI Taxonomy" id="2874970"/>
    <lineage>
        <taxon>Eukaryota</taxon>
        <taxon>Sar</taxon>
        <taxon>Stramenopiles</taxon>
        <taxon>Oomycota</taxon>
        <taxon>Peronosporomycetes</taxon>
        <taxon>Peronosporales</taxon>
        <taxon>Peronosporaceae</taxon>
        <taxon>Peronospora</taxon>
    </lineage>
</organism>
<evidence type="ECO:0000313" key="2">
    <source>
        <dbReference type="Proteomes" id="UP001162060"/>
    </source>
</evidence>
<dbReference type="Proteomes" id="UP001162060">
    <property type="component" value="Unassembled WGS sequence"/>
</dbReference>
<reference evidence="1" key="1">
    <citation type="submission" date="2024-01" db="EMBL/GenBank/DDBJ databases">
        <authorList>
            <person name="Webb A."/>
        </authorList>
    </citation>
    <scope>NUCLEOTIDE SEQUENCE</scope>
    <source>
        <strain evidence="1">Pm1</strain>
    </source>
</reference>
<protein>
    <submittedName>
        <fullName evidence="1">Uncharacterized protein</fullName>
    </submittedName>
</protein>
<proteinExistence type="predicted"/>